<dbReference type="InterPro" id="IPR009011">
    <property type="entry name" value="Man6P_isomerase_rcpt-bd_dom_sf"/>
</dbReference>
<dbReference type="GO" id="GO:0005789">
    <property type="term" value="C:endoplasmic reticulum membrane"/>
    <property type="evidence" value="ECO:0007669"/>
    <property type="project" value="UniProtKB-SubCell"/>
</dbReference>
<evidence type="ECO:0000256" key="4">
    <source>
        <dbReference type="ARBA" id="ARBA00022729"/>
    </source>
</evidence>
<evidence type="ECO:0000256" key="1">
    <source>
        <dbReference type="ARBA" id="ARBA00004367"/>
    </source>
</evidence>
<evidence type="ECO:0000256" key="8">
    <source>
        <dbReference type="SAM" id="MobiDB-lite"/>
    </source>
</evidence>
<evidence type="ECO:0000256" key="7">
    <source>
        <dbReference type="ARBA" id="ARBA00023157"/>
    </source>
</evidence>
<dbReference type="PROSITE" id="PS51914">
    <property type="entry name" value="MRH"/>
    <property type="match status" value="1"/>
</dbReference>
<dbReference type="eggNOG" id="KOG3394">
    <property type="taxonomic scope" value="Eukaryota"/>
</dbReference>
<dbReference type="InterPro" id="IPR045149">
    <property type="entry name" value="OS-9-like"/>
</dbReference>
<dbReference type="InterPro" id="IPR012913">
    <property type="entry name" value="OS9-like_dom"/>
</dbReference>
<dbReference type="InterPro" id="IPR044865">
    <property type="entry name" value="MRH_dom"/>
</dbReference>
<dbReference type="PANTHER" id="PTHR15414">
    <property type="entry name" value="OS-9-RELATED"/>
    <property type="match status" value="1"/>
</dbReference>
<protein>
    <recommendedName>
        <fullName evidence="3">Protein OS-9 homolog</fullName>
    </recommendedName>
</protein>
<evidence type="ECO:0000313" key="10">
    <source>
        <dbReference type="EMBL" id="EFJ01110.1"/>
    </source>
</evidence>
<comment type="subcellular location">
    <subcellularLocation>
        <location evidence="1">Endoplasmic reticulum membrane</location>
        <topology evidence="1">Peripheral membrane protein</topology>
        <orientation evidence="1">Lumenal side</orientation>
    </subcellularLocation>
</comment>
<keyword evidence="7" id="KW-1015">Disulfide bond</keyword>
<keyword evidence="6" id="KW-0256">Endoplasmic reticulum</keyword>
<name>D8PWY1_SCHCM</name>
<feature type="region of interest" description="Disordered" evidence="8">
    <location>
        <begin position="366"/>
        <end position="406"/>
    </location>
</feature>
<dbReference type="PANTHER" id="PTHR15414:SF0">
    <property type="entry name" value="ENDOPLASMIC RETICULUM LECTIN 1"/>
    <property type="match status" value="1"/>
</dbReference>
<dbReference type="GO" id="GO:0030968">
    <property type="term" value="P:endoplasmic reticulum unfolded protein response"/>
    <property type="evidence" value="ECO:0007669"/>
    <property type="project" value="InterPro"/>
</dbReference>
<dbReference type="InParanoid" id="D8PWY1"/>
<feature type="compositionally biased region" description="Acidic residues" evidence="8">
    <location>
        <begin position="486"/>
        <end position="496"/>
    </location>
</feature>
<evidence type="ECO:0000256" key="2">
    <source>
        <dbReference type="ARBA" id="ARBA00009918"/>
    </source>
</evidence>
<evidence type="ECO:0000259" key="9">
    <source>
        <dbReference type="PROSITE" id="PS51914"/>
    </source>
</evidence>
<evidence type="ECO:0000256" key="5">
    <source>
        <dbReference type="ARBA" id="ARBA00022734"/>
    </source>
</evidence>
<dbReference type="STRING" id="578458.D8PWY1"/>
<dbReference type="SUPFAM" id="SSF50911">
    <property type="entry name" value="Mannose 6-phosphate receptor domain"/>
    <property type="match status" value="1"/>
</dbReference>
<proteinExistence type="inferred from homology"/>
<dbReference type="GO" id="GO:0005788">
    <property type="term" value="C:endoplasmic reticulum lumen"/>
    <property type="evidence" value="ECO:0007669"/>
    <property type="project" value="TreeGrafter"/>
</dbReference>
<feature type="region of interest" description="Disordered" evidence="8">
    <location>
        <begin position="483"/>
        <end position="503"/>
    </location>
</feature>
<evidence type="ECO:0000256" key="6">
    <source>
        <dbReference type="ARBA" id="ARBA00022824"/>
    </source>
</evidence>
<gene>
    <name evidence="10" type="ORF">SCHCODRAFT_81379</name>
</gene>
<dbReference type="Proteomes" id="UP000007431">
    <property type="component" value="Unassembled WGS sequence"/>
</dbReference>
<dbReference type="GO" id="GO:0030246">
    <property type="term" value="F:carbohydrate binding"/>
    <property type="evidence" value="ECO:0007669"/>
    <property type="project" value="UniProtKB-KW"/>
</dbReference>
<keyword evidence="4" id="KW-0732">Signal</keyword>
<dbReference type="Pfam" id="PF07915">
    <property type="entry name" value="PRKCSH"/>
    <property type="match status" value="1"/>
</dbReference>
<feature type="region of interest" description="Disordered" evidence="8">
    <location>
        <begin position="1"/>
        <end position="22"/>
    </location>
</feature>
<dbReference type="EMBL" id="GL377303">
    <property type="protein sequence ID" value="EFJ01110.1"/>
    <property type="molecule type" value="Genomic_DNA"/>
</dbReference>
<dbReference type="HOGENOM" id="CLU_039533_0_0_1"/>
<feature type="domain" description="MRH" evidence="9">
    <location>
        <begin position="202"/>
        <end position="341"/>
    </location>
</feature>
<accession>D8PWY1</accession>
<evidence type="ECO:0000313" key="11">
    <source>
        <dbReference type="Proteomes" id="UP000007431"/>
    </source>
</evidence>
<comment type="similarity">
    <text evidence="2">Belongs to the OS-9 family.</text>
</comment>
<dbReference type="OMA" id="EEAYIRC"/>
<dbReference type="Gene3D" id="2.70.130.10">
    <property type="entry name" value="Mannose-6-phosphate receptor binding domain"/>
    <property type="match status" value="1"/>
</dbReference>
<keyword evidence="11" id="KW-1185">Reference proteome</keyword>
<dbReference type="GO" id="GO:0030970">
    <property type="term" value="P:retrograde protein transport, ER to cytosol"/>
    <property type="evidence" value="ECO:0007669"/>
    <property type="project" value="TreeGrafter"/>
</dbReference>
<sequence>MRPQIGDAPSHGSKPPPARASLRHASVPRLGATESPLLVVAAVGARPLPPAKPTRNRRKIVATHGTQFLSGLYLIYLAAARLLHSLPEDPHAFPKFRVSFMNGQPIGRDTAERWLREGLRGGELEFADQPWHEDSAGWRDWSSRKEIGGKANHTLELMRMGPESYLCYVPKPLDYEPPNADDAADAELTPARSWQLLQPLTGTCLYVRWFTYSYCHGQQIRQFKELIPSTPHAASYRPAEDPEWDSYTLGRAPRTPEPGADLTVAEQNALAANIELAKNAGSRYLVQRWGDGTICDKTGKPREVEVQFHCSMAMTDTILFVKEAKTCSYVLVIHTPRLCGEPGFKSRRDAREEAVIRCREVVAGPEPSAADLPQGDHPYKHPRRKTSLPATRAKDAPPDPVKQKKAAAESAYSEILRRALNAFLGAGAGNEAAVIVEDGDVVIEVLDEGVFQDMDDAESNAVINEALRAAGFAIKGNKFVQAEGKEEAEGDEENYDDPARDEL</sequence>
<reference evidence="10 11" key="1">
    <citation type="journal article" date="2010" name="Nat. Biotechnol.">
        <title>Genome sequence of the model mushroom Schizophyllum commune.</title>
        <authorList>
            <person name="Ohm R.A."/>
            <person name="de Jong J.F."/>
            <person name="Lugones L.G."/>
            <person name="Aerts A."/>
            <person name="Kothe E."/>
            <person name="Stajich J.E."/>
            <person name="de Vries R.P."/>
            <person name="Record E."/>
            <person name="Levasseur A."/>
            <person name="Baker S.E."/>
            <person name="Bartholomew K.A."/>
            <person name="Coutinho P.M."/>
            <person name="Erdmann S."/>
            <person name="Fowler T.J."/>
            <person name="Gathman A.C."/>
            <person name="Lombard V."/>
            <person name="Henrissat B."/>
            <person name="Knabe N."/>
            <person name="Kuees U."/>
            <person name="Lilly W.W."/>
            <person name="Lindquist E."/>
            <person name="Lucas S."/>
            <person name="Magnuson J.K."/>
            <person name="Piumi F."/>
            <person name="Raudaskoski M."/>
            <person name="Salamov A."/>
            <person name="Schmutz J."/>
            <person name="Schwarze F.W.M.R."/>
            <person name="vanKuyk P.A."/>
            <person name="Horton J.S."/>
            <person name="Grigoriev I.V."/>
            <person name="Woesten H.A.B."/>
        </authorList>
    </citation>
    <scope>NUCLEOTIDE SEQUENCE [LARGE SCALE GENOMIC DNA]</scope>
    <source>
        <strain evidence="11">H4-8 / FGSC 9210</strain>
    </source>
</reference>
<dbReference type="AlphaFoldDB" id="D8PWY1"/>
<keyword evidence="5" id="KW-0430">Lectin</keyword>
<organism evidence="11">
    <name type="scientific">Schizophyllum commune (strain H4-8 / FGSC 9210)</name>
    <name type="common">Split gill fungus</name>
    <dbReference type="NCBI Taxonomy" id="578458"/>
    <lineage>
        <taxon>Eukaryota</taxon>
        <taxon>Fungi</taxon>
        <taxon>Dikarya</taxon>
        <taxon>Basidiomycota</taxon>
        <taxon>Agaricomycotina</taxon>
        <taxon>Agaricomycetes</taxon>
        <taxon>Agaricomycetidae</taxon>
        <taxon>Agaricales</taxon>
        <taxon>Schizophyllaceae</taxon>
        <taxon>Schizophyllum</taxon>
    </lineage>
</organism>
<evidence type="ECO:0000256" key="3">
    <source>
        <dbReference type="ARBA" id="ARBA00018727"/>
    </source>
</evidence>
<dbReference type="VEuPathDB" id="FungiDB:SCHCODRAFT_02606050"/>